<evidence type="ECO:0000256" key="3">
    <source>
        <dbReference type="ARBA" id="ARBA00022692"/>
    </source>
</evidence>
<comment type="subcellular location">
    <subcellularLocation>
        <location evidence="1 6">Cell membrane</location>
        <topology evidence="1 6">Multi-pass membrane protein</topology>
    </subcellularLocation>
</comment>
<feature type="transmembrane region" description="Helical" evidence="6">
    <location>
        <begin position="79"/>
        <end position="97"/>
    </location>
</feature>
<evidence type="ECO:0000259" key="7">
    <source>
        <dbReference type="Pfam" id="PF09335"/>
    </source>
</evidence>
<evidence type="ECO:0000256" key="1">
    <source>
        <dbReference type="ARBA" id="ARBA00004651"/>
    </source>
</evidence>
<evidence type="ECO:0000256" key="6">
    <source>
        <dbReference type="RuleBase" id="RU366058"/>
    </source>
</evidence>
<feature type="transmembrane region" description="Helical" evidence="6">
    <location>
        <begin position="43"/>
        <end position="72"/>
    </location>
</feature>
<dbReference type="InterPro" id="IPR015414">
    <property type="entry name" value="TMEM64"/>
</dbReference>
<dbReference type="AlphaFoldDB" id="A0AA41X1X1"/>
<evidence type="ECO:0000256" key="2">
    <source>
        <dbReference type="ARBA" id="ARBA00022475"/>
    </source>
</evidence>
<keyword evidence="4 6" id="KW-1133">Transmembrane helix</keyword>
<dbReference type="RefSeq" id="WP_254756685.1">
    <property type="nucleotide sequence ID" value="NZ_JANCLT010000001.1"/>
</dbReference>
<organism evidence="8 9">
    <name type="scientific">Ectobacillus ponti</name>
    <dbReference type="NCBI Taxonomy" id="2961894"/>
    <lineage>
        <taxon>Bacteria</taxon>
        <taxon>Bacillati</taxon>
        <taxon>Bacillota</taxon>
        <taxon>Bacilli</taxon>
        <taxon>Bacillales</taxon>
        <taxon>Bacillaceae</taxon>
        <taxon>Ectobacillus</taxon>
    </lineage>
</organism>
<feature type="domain" description="VTT" evidence="7">
    <location>
        <begin position="60"/>
        <end position="175"/>
    </location>
</feature>
<reference evidence="8" key="1">
    <citation type="submission" date="2022-07" db="EMBL/GenBank/DDBJ databases">
        <authorList>
            <person name="Li W.-J."/>
            <person name="Deng Q.-Q."/>
        </authorList>
    </citation>
    <scope>NUCLEOTIDE SEQUENCE</scope>
    <source>
        <strain evidence="8">SYSU M60031</strain>
    </source>
</reference>
<dbReference type="GO" id="GO:0005886">
    <property type="term" value="C:plasma membrane"/>
    <property type="evidence" value="ECO:0007669"/>
    <property type="project" value="UniProtKB-SubCell"/>
</dbReference>
<protein>
    <recommendedName>
        <fullName evidence="6">TVP38/TMEM64 family membrane protein</fullName>
    </recommendedName>
</protein>
<name>A0AA41X1X1_9BACI</name>
<dbReference type="Pfam" id="PF09335">
    <property type="entry name" value="VTT_dom"/>
    <property type="match status" value="1"/>
</dbReference>
<dbReference type="Proteomes" id="UP001156102">
    <property type="component" value="Unassembled WGS sequence"/>
</dbReference>
<comment type="similarity">
    <text evidence="6">Belongs to the TVP38/TMEM64 family.</text>
</comment>
<dbReference type="PANTHER" id="PTHR12677">
    <property type="entry name" value="GOLGI APPARATUS MEMBRANE PROTEIN TVP38-RELATED"/>
    <property type="match status" value="1"/>
</dbReference>
<keyword evidence="9" id="KW-1185">Reference proteome</keyword>
<sequence length="212" mass="23798">MKKYKMLVLAGIWICAVAAASQWDVLSLDAAGIERLLEASRKYAYLLFCLLFVMRLLFLIPSSAFIVAGAVLFSPVESVLLSSLCMLMTSTIVYTIGRQFTDTRLHRFIREKHPDLYEKLQTDKRYLFFTVLMPIAPTDAACFVAGAIHMKYRPFLTAIFAGAVPFTTLYTIFGRALSESPGAAVIIAAVILLIVIIEVQIRKKLREKELHL</sequence>
<gene>
    <name evidence="8" type="ORF">NK662_01620</name>
</gene>
<feature type="transmembrane region" description="Helical" evidence="6">
    <location>
        <begin position="183"/>
        <end position="201"/>
    </location>
</feature>
<evidence type="ECO:0000313" key="8">
    <source>
        <dbReference type="EMBL" id="MCP8967237.1"/>
    </source>
</evidence>
<keyword evidence="3 6" id="KW-0812">Transmembrane</keyword>
<evidence type="ECO:0000313" key="9">
    <source>
        <dbReference type="Proteomes" id="UP001156102"/>
    </source>
</evidence>
<accession>A0AA41X1X1</accession>
<proteinExistence type="inferred from homology"/>
<keyword evidence="2 6" id="KW-1003">Cell membrane</keyword>
<feature type="transmembrane region" description="Helical" evidence="6">
    <location>
        <begin position="155"/>
        <end position="177"/>
    </location>
</feature>
<dbReference type="EMBL" id="JANCLT010000001">
    <property type="protein sequence ID" value="MCP8967237.1"/>
    <property type="molecule type" value="Genomic_DNA"/>
</dbReference>
<feature type="transmembrane region" description="Helical" evidence="6">
    <location>
        <begin position="126"/>
        <end position="148"/>
    </location>
</feature>
<comment type="caution">
    <text evidence="8">The sequence shown here is derived from an EMBL/GenBank/DDBJ whole genome shotgun (WGS) entry which is preliminary data.</text>
</comment>
<evidence type="ECO:0000256" key="4">
    <source>
        <dbReference type="ARBA" id="ARBA00022989"/>
    </source>
</evidence>
<dbReference type="InterPro" id="IPR032816">
    <property type="entry name" value="VTT_dom"/>
</dbReference>
<keyword evidence="5 6" id="KW-0472">Membrane</keyword>
<dbReference type="PANTHER" id="PTHR12677:SF49">
    <property type="entry name" value="TVP38_TMEM64 FAMILY MEMBRANE PROTEIN"/>
    <property type="match status" value="1"/>
</dbReference>
<evidence type="ECO:0000256" key="5">
    <source>
        <dbReference type="ARBA" id="ARBA00023136"/>
    </source>
</evidence>